<evidence type="ECO:0000259" key="6">
    <source>
        <dbReference type="PROSITE" id="PS50043"/>
    </source>
</evidence>
<evidence type="ECO:0000313" key="8">
    <source>
        <dbReference type="EMBL" id="OQO89825.1"/>
    </source>
</evidence>
<dbReference type="GO" id="GO:0006355">
    <property type="term" value="P:regulation of DNA-templated transcription"/>
    <property type="evidence" value="ECO:0007669"/>
    <property type="project" value="InterPro"/>
</dbReference>
<evidence type="ECO:0000313" key="9">
    <source>
        <dbReference type="Proteomes" id="UP000192591"/>
    </source>
</evidence>
<feature type="domain" description="HTH luxR-type" evidence="6">
    <location>
        <begin position="151"/>
        <end position="222"/>
    </location>
</feature>
<dbReference type="PRINTS" id="PR00038">
    <property type="entry name" value="HTHLUXR"/>
</dbReference>
<evidence type="ECO:0000256" key="1">
    <source>
        <dbReference type="ARBA" id="ARBA00022553"/>
    </source>
</evidence>
<organism evidence="8 9">
    <name type="scientific">Saccharomonospora piscinae</name>
    <dbReference type="NCBI Taxonomy" id="687388"/>
    <lineage>
        <taxon>Bacteria</taxon>
        <taxon>Bacillati</taxon>
        <taxon>Actinomycetota</taxon>
        <taxon>Actinomycetes</taxon>
        <taxon>Pseudonocardiales</taxon>
        <taxon>Pseudonocardiaceae</taxon>
        <taxon>Saccharomonospora</taxon>
    </lineage>
</organism>
<evidence type="ECO:0000256" key="5">
    <source>
        <dbReference type="PROSITE-ProRule" id="PRU00169"/>
    </source>
</evidence>
<dbReference type="Proteomes" id="UP000192591">
    <property type="component" value="Unassembled WGS sequence"/>
</dbReference>
<proteinExistence type="predicted"/>
<dbReference type="STRING" id="1962155.B1813_18395"/>
<dbReference type="CDD" id="cd17535">
    <property type="entry name" value="REC_NarL-like"/>
    <property type="match status" value="1"/>
</dbReference>
<name>A0A1V8ZY43_SACPI</name>
<dbReference type="AlphaFoldDB" id="A0A1V8ZY43"/>
<dbReference type="RefSeq" id="WP_081193957.1">
    <property type="nucleotide sequence ID" value="NZ_MWIH01000008.1"/>
</dbReference>
<dbReference type="SMART" id="SM00448">
    <property type="entry name" value="REC"/>
    <property type="match status" value="1"/>
</dbReference>
<dbReference type="Pfam" id="PF00072">
    <property type="entry name" value="Response_reg"/>
    <property type="match status" value="1"/>
</dbReference>
<gene>
    <name evidence="8" type="ORF">B1813_18395</name>
</gene>
<keyword evidence="2" id="KW-0805">Transcription regulation</keyword>
<dbReference type="InterPro" id="IPR016032">
    <property type="entry name" value="Sig_transdc_resp-reg_C-effctor"/>
</dbReference>
<keyword evidence="1 5" id="KW-0597">Phosphoprotein</keyword>
<dbReference type="SMART" id="SM00421">
    <property type="entry name" value="HTH_LUXR"/>
    <property type="match status" value="1"/>
</dbReference>
<evidence type="ECO:0000256" key="2">
    <source>
        <dbReference type="ARBA" id="ARBA00023015"/>
    </source>
</evidence>
<feature type="modified residue" description="4-aspartylphosphate" evidence="5">
    <location>
        <position position="59"/>
    </location>
</feature>
<dbReference type="CDD" id="cd06170">
    <property type="entry name" value="LuxR_C_like"/>
    <property type="match status" value="1"/>
</dbReference>
<accession>A0A1V8ZY43</accession>
<dbReference type="Gene3D" id="3.40.50.2300">
    <property type="match status" value="1"/>
</dbReference>
<evidence type="ECO:0000259" key="7">
    <source>
        <dbReference type="PROSITE" id="PS50110"/>
    </source>
</evidence>
<dbReference type="SUPFAM" id="SSF52172">
    <property type="entry name" value="CheY-like"/>
    <property type="match status" value="1"/>
</dbReference>
<dbReference type="GO" id="GO:0000160">
    <property type="term" value="P:phosphorelay signal transduction system"/>
    <property type="evidence" value="ECO:0007669"/>
    <property type="project" value="InterPro"/>
</dbReference>
<dbReference type="InterPro" id="IPR001789">
    <property type="entry name" value="Sig_transdc_resp-reg_receiver"/>
</dbReference>
<dbReference type="InterPro" id="IPR058245">
    <property type="entry name" value="NreC/VraR/RcsB-like_REC"/>
</dbReference>
<dbReference type="GO" id="GO:0003677">
    <property type="term" value="F:DNA binding"/>
    <property type="evidence" value="ECO:0007669"/>
    <property type="project" value="UniProtKB-KW"/>
</dbReference>
<dbReference type="InterPro" id="IPR000792">
    <property type="entry name" value="Tscrpt_reg_LuxR_C"/>
</dbReference>
<keyword evidence="9" id="KW-1185">Reference proteome</keyword>
<dbReference type="PROSITE" id="PS50043">
    <property type="entry name" value="HTH_LUXR_2"/>
    <property type="match status" value="1"/>
</dbReference>
<comment type="caution">
    <text evidence="8">The sequence shown here is derived from an EMBL/GenBank/DDBJ whole genome shotgun (WGS) entry which is preliminary data.</text>
</comment>
<dbReference type="PANTHER" id="PTHR43214">
    <property type="entry name" value="TWO-COMPONENT RESPONSE REGULATOR"/>
    <property type="match status" value="1"/>
</dbReference>
<dbReference type="InterPro" id="IPR039420">
    <property type="entry name" value="WalR-like"/>
</dbReference>
<reference evidence="8 9" key="1">
    <citation type="submission" date="2017-02" db="EMBL/GenBank/DDBJ databases">
        <title>Draft genome of Saccharomonospora sp. 154.</title>
        <authorList>
            <person name="Alonso-Carmona G.S."/>
            <person name="De La Haba R."/>
            <person name="Vera-Gargallo B."/>
            <person name="Sandoval-Trujillo A.H."/>
            <person name="Ramirez-Duran N."/>
            <person name="Ventosa A."/>
        </authorList>
    </citation>
    <scope>NUCLEOTIDE SEQUENCE [LARGE SCALE GENOMIC DNA]</scope>
    <source>
        <strain evidence="8 9">LRS4.154</strain>
    </source>
</reference>
<keyword evidence="3 8" id="KW-0238">DNA-binding</keyword>
<protein>
    <submittedName>
        <fullName evidence="8">DNA-binding response regulator</fullName>
    </submittedName>
</protein>
<dbReference type="EMBL" id="MWIH01000008">
    <property type="protein sequence ID" value="OQO89825.1"/>
    <property type="molecule type" value="Genomic_DNA"/>
</dbReference>
<dbReference type="SUPFAM" id="SSF46894">
    <property type="entry name" value="C-terminal effector domain of the bipartite response regulators"/>
    <property type="match status" value="1"/>
</dbReference>
<dbReference type="PROSITE" id="PS50110">
    <property type="entry name" value="RESPONSE_REGULATORY"/>
    <property type="match status" value="1"/>
</dbReference>
<keyword evidence="4" id="KW-0804">Transcription</keyword>
<dbReference type="PANTHER" id="PTHR43214:SF24">
    <property type="entry name" value="TRANSCRIPTIONAL REGULATORY PROTEIN NARL-RELATED"/>
    <property type="match status" value="1"/>
</dbReference>
<dbReference type="InterPro" id="IPR011006">
    <property type="entry name" value="CheY-like_superfamily"/>
</dbReference>
<feature type="domain" description="Response regulatory" evidence="7">
    <location>
        <begin position="9"/>
        <end position="129"/>
    </location>
</feature>
<sequence>MDGERGPLRVVIAEDSALLRDGLAALLARYGHEVVAAATDSDGLLAAVAEHEPDIVITDVRMPPGHTDEGLRAALALRGERPSLPVLVLSQIVEKTYASELLGSSGSATGYLLKDRVGDVREFVRAVERIAAGAIVIDPEVVRALLSRHRTESPVSRLSRREQEVLSLMAQGRSNPAIAKDLSISQAAVAKHIGNILAKLDLPEDEQGHRRVLAVLAYLQHHGSAE</sequence>
<evidence type="ECO:0000256" key="4">
    <source>
        <dbReference type="ARBA" id="ARBA00023163"/>
    </source>
</evidence>
<dbReference type="Pfam" id="PF00196">
    <property type="entry name" value="GerE"/>
    <property type="match status" value="1"/>
</dbReference>
<evidence type="ECO:0000256" key="3">
    <source>
        <dbReference type="ARBA" id="ARBA00023125"/>
    </source>
</evidence>